<dbReference type="InterPro" id="IPR020288">
    <property type="entry name" value="Sheath_initiator"/>
</dbReference>
<dbReference type="AlphaFoldDB" id="A0A9D9DZ29"/>
<dbReference type="Pfam" id="PF10934">
    <property type="entry name" value="Sheath_initiator"/>
    <property type="match status" value="1"/>
</dbReference>
<evidence type="ECO:0000313" key="2">
    <source>
        <dbReference type="Proteomes" id="UP000823611"/>
    </source>
</evidence>
<protein>
    <submittedName>
        <fullName evidence="1">DUF2634 domain-containing protein</fullName>
    </submittedName>
</protein>
<reference evidence="1" key="1">
    <citation type="submission" date="2020-10" db="EMBL/GenBank/DDBJ databases">
        <authorList>
            <person name="Gilroy R."/>
        </authorList>
    </citation>
    <scope>NUCLEOTIDE SEQUENCE</scope>
    <source>
        <strain evidence="1">F6-4510</strain>
    </source>
</reference>
<name>A0A9D9DZ29_9FIRM</name>
<proteinExistence type="predicted"/>
<evidence type="ECO:0000313" key="1">
    <source>
        <dbReference type="EMBL" id="MBO8435136.1"/>
    </source>
</evidence>
<gene>
    <name evidence="1" type="ORF">IAC55_07445</name>
</gene>
<dbReference type="SUPFAM" id="SSF160719">
    <property type="entry name" value="gpW/gp25-like"/>
    <property type="match status" value="1"/>
</dbReference>
<dbReference type="Gene3D" id="3.10.450.40">
    <property type="match status" value="1"/>
</dbReference>
<dbReference type="Proteomes" id="UP000823611">
    <property type="component" value="Unassembled WGS sequence"/>
</dbReference>
<reference evidence="1" key="2">
    <citation type="journal article" date="2021" name="PeerJ">
        <title>Extensive microbial diversity within the chicken gut microbiome revealed by metagenomics and culture.</title>
        <authorList>
            <person name="Gilroy R."/>
            <person name="Ravi A."/>
            <person name="Getino M."/>
            <person name="Pursley I."/>
            <person name="Horton D.L."/>
            <person name="Alikhan N.F."/>
            <person name="Baker D."/>
            <person name="Gharbi K."/>
            <person name="Hall N."/>
            <person name="Watson M."/>
            <person name="Adriaenssens E.M."/>
            <person name="Foster-Nyarko E."/>
            <person name="Jarju S."/>
            <person name="Secka A."/>
            <person name="Antonio M."/>
            <person name="Oren A."/>
            <person name="Chaudhuri R.R."/>
            <person name="La Ragione R."/>
            <person name="Hildebrand F."/>
            <person name="Pallen M.J."/>
        </authorList>
    </citation>
    <scope>NUCLEOTIDE SEQUENCE</scope>
    <source>
        <strain evidence="1">F6-4510</strain>
    </source>
</reference>
<accession>A0A9D9DZ29</accession>
<organism evidence="1 2">
    <name type="scientific">Candidatus Fimicola merdigallinarum</name>
    <dbReference type="NCBI Taxonomy" id="2840819"/>
    <lineage>
        <taxon>Bacteria</taxon>
        <taxon>Bacillati</taxon>
        <taxon>Bacillota</taxon>
        <taxon>Clostridia</taxon>
        <taxon>Lachnospirales</taxon>
        <taxon>Lachnospiraceae</taxon>
        <taxon>Lachnospiraceae incertae sedis</taxon>
        <taxon>Candidatus Fimicola</taxon>
    </lineage>
</organism>
<sequence>MIPEGLSVNPIKTIIQPNLQHKMDIENSYVIGKCDGKEGLKQSIYKILSTERYENVIYSRNYGVELKDIFGQPVTTVLPIIESRIKEALIQDDRINSVDNFVFDTSKKHIVSVSFTVHSIIGNIEMSKEVAV</sequence>
<comment type="caution">
    <text evidence="1">The sequence shown here is derived from an EMBL/GenBank/DDBJ whole genome shotgun (WGS) entry which is preliminary data.</text>
</comment>
<dbReference type="EMBL" id="JADIMX010000138">
    <property type="protein sequence ID" value="MBO8435136.1"/>
    <property type="molecule type" value="Genomic_DNA"/>
</dbReference>